<organism evidence="2 3">
    <name type="scientific">Psychrosphaera ytuae</name>
    <dbReference type="NCBI Taxonomy" id="2820710"/>
    <lineage>
        <taxon>Bacteria</taxon>
        <taxon>Pseudomonadati</taxon>
        <taxon>Pseudomonadota</taxon>
        <taxon>Gammaproteobacteria</taxon>
        <taxon>Alteromonadales</taxon>
        <taxon>Pseudoalteromonadaceae</taxon>
        <taxon>Psychrosphaera</taxon>
    </lineage>
</organism>
<evidence type="ECO:0000313" key="2">
    <source>
        <dbReference type="EMBL" id="QTH64761.1"/>
    </source>
</evidence>
<dbReference type="KEGG" id="psym:J1N51_04670"/>
<dbReference type="GO" id="GO:0003677">
    <property type="term" value="F:DNA binding"/>
    <property type="evidence" value="ECO:0007669"/>
    <property type="project" value="UniProtKB-KW"/>
</dbReference>
<evidence type="ECO:0000259" key="1">
    <source>
        <dbReference type="Pfam" id="PF09836"/>
    </source>
</evidence>
<keyword evidence="3" id="KW-1185">Reference proteome</keyword>
<dbReference type="Gene3D" id="1.10.150.690">
    <property type="entry name" value="DUF2063"/>
    <property type="match status" value="1"/>
</dbReference>
<dbReference type="EMBL" id="CP072110">
    <property type="protein sequence ID" value="QTH64761.1"/>
    <property type="molecule type" value="Genomic_DNA"/>
</dbReference>
<evidence type="ECO:0000313" key="3">
    <source>
        <dbReference type="Proteomes" id="UP000682739"/>
    </source>
</evidence>
<dbReference type="RefSeq" id="WP_208832815.1">
    <property type="nucleotide sequence ID" value="NZ_CP072110.1"/>
</dbReference>
<dbReference type="Proteomes" id="UP000682739">
    <property type="component" value="Chromosome"/>
</dbReference>
<accession>A0A975DCU8</accession>
<sequence length="298" mass="33852">MTTEKMPTFQKQQKDLVKQIRTGQVRGSEGRRIKVYQELFFNNIEGFCANGFPVLKSVLPEPVWKAWVRAFLVHSECHSPYFKDIAEQYLGFLNETLLPVLSHAAPSIDVEGQTNFGGWAEVLPDYSNMDNQTQTLINAVNLHNYPWLLELAHYEWVELYVSTREPQQGVCSSGLGELMQNNIRVRLADSALPLAYQHPVQTIKVGNVEGITESLTSLLVYQAWQFTSTKVEQGDTQFVLIDLVSVHLLHFLQNHLATFNDMLEFLQTPSVGLTREQATHFLTQALPDFVERGVLISN</sequence>
<proteinExistence type="predicted"/>
<name>A0A975DCU8_9GAMM</name>
<keyword evidence="2" id="KW-0238">DNA-binding</keyword>
<dbReference type="Gene3D" id="3.90.930.50">
    <property type="match status" value="1"/>
</dbReference>
<reference evidence="2" key="1">
    <citation type="submission" date="2021-03" db="EMBL/GenBank/DDBJ databases">
        <title>Description of Psychrosphaera ytuae sp. nov. isolated from deep sea sediment of South China Sea.</title>
        <authorList>
            <person name="Zhang J."/>
            <person name="Xu X.-D."/>
        </authorList>
    </citation>
    <scope>NUCLEOTIDE SEQUENCE</scope>
    <source>
        <strain evidence="2">MTZ26</strain>
    </source>
</reference>
<dbReference type="Pfam" id="PF09836">
    <property type="entry name" value="DUF2063"/>
    <property type="match status" value="1"/>
</dbReference>
<gene>
    <name evidence="2" type="ORF">J1N51_04670</name>
</gene>
<protein>
    <submittedName>
        <fullName evidence="2">DNA-binding domain-containing protein</fullName>
    </submittedName>
</protein>
<dbReference type="InterPro" id="IPR044922">
    <property type="entry name" value="DUF2063_N_sf"/>
</dbReference>
<dbReference type="InterPro" id="IPR018640">
    <property type="entry name" value="DUF2063"/>
</dbReference>
<dbReference type="AlphaFoldDB" id="A0A975DCU8"/>
<feature type="domain" description="Putative DNA-binding" evidence="1">
    <location>
        <begin position="12"/>
        <end position="93"/>
    </location>
</feature>